<dbReference type="Proteomes" id="UP000324222">
    <property type="component" value="Unassembled WGS sequence"/>
</dbReference>
<protein>
    <submittedName>
        <fullName evidence="2">Uncharacterized protein</fullName>
    </submittedName>
</protein>
<dbReference type="EMBL" id="VSRR010101482">
    <property type="protein sequence ID" value="MPC95241.1"/>
    <property type="molecule type" value="Genomic_DNA"/>
</dbReference>
<evidence type="ECO:0000313" key="2">
    <source>
        <dbReference type="EMBL" id="MPC95241.1"/>
    </source>
</evidence>
<proteinExistence type="predicted"/>
<accession>A0A5B7JBF8</accession>
<gene>
    <name evidence="2" type="ORF">E2C01_090443</name>
</gene>
<feature type="region of interest" description="Disordered" evidence="1">
    <location>
        <begin position="81"/>
        <end position="103"/>
    </location>
</feature>
<comment type="caution">
    <text evidence="2">The sequence shown here is derived from an EMBL/GenBank/DDBJ whole genome shotgun (WGS) entry which is preliminary data.</text>
</comment>
<sequence length="205" mass="23114">MADHRLIKRRDLPGYCPQRWCAVCGKAATKTVAYVRCEGRRDCPNVCHSSCLGDQDAYMCGDTQELRRLCNIEDVVVYLHPDEDVPTPPAHPPNEGDDGNDVNTEEVDEWQHYRVMGKEDPISYALHLGKELTRKNNIIQSLTLQRDWILEKKTHVAELNEFMEVLTEGESKGHNVNIVSAPDTQLRCVIGALPTNTKSKGKRGC</sequence>
<organism evidence="2 3">
    <name type="scientific">Portunus trituberculatus</name>
    <name type="common">Swimming crab</name>
    <name type="synonym">Neptunus trituberculatus</name>
    <dbReference type="NCBI Taxonomy" id="210409"/>
    <lineage>
        <taxon>Eukaryota</taxon>
        <taxon>Metazoa</taxon>
        <taxon>Ecdysozoa</taxon>
        <taxon>Arthropoda</taxon>
        <taxon>Crustacea</taxon>
        <taxon>Multicrustacea</taxon>
        <taxon>Malacostraca</taxon>
        <taxon>Eumalacostraca</taxon>
        <taxon>Eucarida</taxon>
        <taxon>Decapoda</taxon>
        <taxon>Pleocyemata</taxon>
        <taxon>Brachyura</taxon>
        <taxon>Eubrachyura</taxon>
        <taxon>Portunoidea</taxon>
        <taxon>Portunidae</taxon>
        <taxon>Portuninae</taxon>
        <taxon>Portunus</taxon>
    </lineage>
</organism>
<evidence type="ECO:0000313" key="3">
    <source>
        <dbReference type="Proteomes" id="UP000324222"/>
    </source>
</evidence>
<reference evidence="2 3" key="1">
    <citation type="submission" date="2019-05" db="EMBL/GenBank/DDBJ databases">
        <title>Another draft genome of Portunus trituberculatus and its Hox gene families provides insights of decapod evolution.</title>
        <authorList>
            <person name="Jeong J.-H."/>
            <person name="Song I."/>
            <person name="Kim S."/>
            <person name="Choi T."/>
            <person name="Kim D."/>
            <person name="Ryu S."/>
            <person name="Kim W."/>
        </authorList>
    </citation>
    <scope>NUCLEOTIDE SEQUENCE [LARGE SCALE GENOMIC DNA]</scope>
    <source>
        <tissue evidence="2">Muscle</tissue>
    </source>
</reference>
<dbReference type="AlphaFoldDB" id="A0A5B7JBF8"/>
<name>A0A5B7JBF8_PORTR</name>
<evidence type="ECO:0000256" key="1">
    <source>
        <dbReference type="SAM" id="MobiDB-lite"/>
    </source>
</evidence>
<keyword evidence="3" id="KW-1185">Reference proteome</keyword>